<dbReference type="InterPro" id="IPR050903">
    <property type="entry name" value="Bact_Chemotaxis_MeTrfase"/>
</dbReference>
<dbReference type="InterPro" id="IPR001610">
    <property type="entry name" value="PAC"/>
</dbReference>
<evidence type="ECO:0000259" key="3">
    <source>
        <dbReference type="PROSITE" id="PS50112"/>
    </source>
</evidence>
<comment type="caution">
    <text evidence="5">The sequence shown here is derived from an EMBL/GenBank/DDBJ whole genome shotgun (WGS) entry which is preliminary data.</text>
</comment>
<dbReference type="SMART" id="SM00283">
    <property type="entry name" value="MA"/>
    <property type="match status" value="1"/>
</dbReference>
<dbReference type="Gene3D" id="3.30.450.20">
    <property type="entry name" value="PAS domain"/>
    <property type="match status" value="2"/>
</dbReference>
<dbReference type="GO" id="GO:0004888">
    <property type="term" value="F:transmembrane signaling receptor activity"/>
    <property type="evidence" value="ECO:0007669"/>
    <property type="project" value="InterPro"/>
</dbReference>
<feature type="domain" description="PAC" evidence="4">
    <location>
        <begin position="92"/>
        <end position="144"/>
    </location>
</feature>
<dbReference type="InterPro" id="IPR000700">
    <property type="entry name" value="PAS-assoc_C"/>
</dbReference>
<name>A0A495WGZ9_9RHOO</name>
<accession>A0A495WGZ9</accession>
<dbReference type="PANTHER" id="PTHR24422">
    <property type="entry name" value="CHEMOTAXIS PROTEIN METHYLTRANSFERASE"/>
    <property type="match status" value="1"/>
</dbReference>
<organism evidence="5 6">
    <name type="scientific">Azonexus fungiphilus</name>
    <dbReference type="NCBI Taxonomy" id="146940"/>
    <lineage>
        <taxon>Bacteria</taxon>
        <taxon>Pseudomonadati</taxon>
        <taxon>Pseudomonadota</taxon>
        <taxon>Betaproteobacteria</taxon>
        <taxon>Rhodocyclales</taxon>
        <taxon>Azonexaceae</taxon>
        <taxon>Azonexus</taxon>
    </lineage>
</organism>
<keyword evidence="6" id="KW-1185">Reference proteome</keyword>
<evidence type="ECO:0000259" key="4">
    <source>
        <dbReference type="PROSITE" id="PS50113"/>
    </source>
</evidence>
<dbReference type="Pfam" id="PF08448">
    <property type="entry name" value="PAS_4"/>
    <property type="match status" value="1"/>
</dbReference>
<dbReference type="CDD" id="cd00130">
    <property type="entry name" value="PAS"/>
    <property type="match status" value="2"/>
</dbReference>
<dbReference type="AlphaFoldDB" id="A0A495WGZ9"/>
<dbReference type="GO" id="GO:0016020">
    <property type="term" value="C:membrane"/>
    <property type="evidence" value="ECO:0007669"/>
    <property type="project" value="InterPro"/>
</dbReference>
<dbReference type="Proteomes" id="UP000270626">
    <property type="component" value="Unassembled WGS sequence"/>
</dbReference>
<dbReference type="EMBL" id="RBXP01000011">
    <property type="protein sequence ID" value="RKT60639.1"/>
    <property type="molecule type" value="Genomic_DNA"/>
</dbReference>
<dbReference type="NCBIfam" id="TIGR00229">
    <property type="entry name" value="sensory_box"/>
    <property type="match status" value="2"/>
</dbReference>
<evidence type="ECO:0000313" key="6">
    <source>
        <dbReference type="Proteomes" id="UP000270626"/>
    </source>
</evidence>
<dbReference type="CDD" id="cd11386">
    <property type="entry name" value="MCP_signal"/>
    <property type="match status" value="1"/>
</dbReference>
<gene>
    <name evidence="5" type="ORF">DFR40_0778</name>
</gene>
<dbReference type="Pfam" id="PF08447">
    <property type="entry name" value="PAS_3"/>
    <property type="match status" value="1"/>
</dbReference>
<dbReference type="InterPro" id="IPR000014">
    <property type="entry name" value="PAS"/>
</dbReference>
<dbReference type="InterPro" id="IPR004090">
    <property type="entry name" value="Chemotax_Me-accpt_rcpt"/>
</dbReference>
<dbReference type="InterPro" id="IPR013655">
    <property type="entry name" value="PAS_fold_3"/>
</dbReference>
<dbReference type="GO" id="GO:0007165">
    <property type="term" value="P:signal transduction"/>
    <property type="evidence" value="ECO:0007669"/>
    <property type="project" value="UniProtKB-KW"/>
</dbReference>
<dbReference type="PANTHER" id="PTHR24422:SF10">
    <property type="entry name" value="CHEMOTAXIS PROTEIN METHYLTRANSFERASE 2"/>
    <property type="match status" value="1"/>
</dbReference>
<protein>
    <submittedName>
        <fullName evidence="5">Methyl-accepting chemotaxis sensory transducer with Pas/Pac sensor</fullName>
    </submittedName>
</protein>
<keyword evidence="1" id="KW-0807">Transducer</keyword>
<dbReference type="PROSITE" id="PS50111">
    <property type="entry name" value="CHEMOTAXIS_TRANSDUC_2"/>
    <property type="match status" value="1"/>
</dbReference>
<dbReference type="InterPro" id="IPR013656">
    <property type="entry name" value="PAS_4"/>
</dbReference>
<dbReference type="SMART" id="SM00086">
    <property type="entry name" value="PAC"/>
    <property type="match status" value="2"/>
</dbReference>
<dbReference type="Gene3D" id="1.10.287.950">
    <property type="entry name" value="Methyl-accepting chemotaxis protein"/>
    <property type="match status" value="1"/>
</dbReference>
<dbReference type="InterPro" id="IPR004089">
    <property type="entry name" value="MCPsignal_dom"/>
</dbReference>
<feature type="domain" description="Methyl-accepting transducer" evidence="2">
    <location>
        <begin position="266"/>
        <end position="438"/>
    </location>
</feature>
<dbReference type="PROSITE" id="PS50112">
    <property type="entry name" value="PAS"/>
    <property type="match status" value="1"/>
</dbReference>
<dbReference type="InterPro" id="IPR035965">
    <property type="entry name" value="PAS-like_dom_sf"/>
</dbReference>
<sequence length="438" mass="47635">MFGSKYRQQVSELEAALSECRAVQAALGQSMAVIELTPEGIVIDANENFCRTMGYTLAELKGQHHRSLCAPAYAAGPEYAAFWAALRRGEFSRGTISRRHRDGREIWLEATYNPVRDAAGQVTRVIKFATDVSQQVLEAASQRALVEAIERSMAVIEFRTDGTILRANDNFCRTMGYAASEVVGRHHRIFCADSLARSPEYAQFWARLARGEFCTGQYARLDRQGREIWLEASYNPVFGPDGQVVKVVKFATDISERVRRNLAEREGAETAYQVALATREISQSGEGIILDTVDKMQRIAGIVDESAALVAVLGEQTAGISSIVDTIREIADQTNLLALNAAIEAARAGESGRGFAVVADEVRKLAERTGKSTGEIGTMIRTIQQETGSVTASMNNGLAEVRAGVELANSAGAAIKQMRDGATRVVDVVQAFSSTIQD</sequence>
<dbReference type="Pfam" id="PF00015">
    <property type="entry name" value="MCPsignal"/>
    <property type="match status" value="1"/>
</dbReference>
<feature type="domain" description="PAS" evidence="3">
    <location>
        <begin position="141"/>
        <end position="185"/>
    </location>
</feature>
<proteinExistence type="predicted"/>
<dbReference type="RefSeq" id="WP_121457147.1">
    <property type="nucleotide sequence ID" value="NZ_RBXP01000011.1"/>
</dbReference>
<dbReference type="SUPFAM" id="SSF55785">
    <property type="entry name" value="PYP-like sensor domain (PAS domain)"/>
    <property type="match status" value="2"/>
</dbReference>
<reference evidence="5 6" key="1">
    <citation type="submission" date="2018-10" db="EMBL/GenBank/DDBJ databases">
        <title>Genomic Encyclopedia of Type Strains, Phase IV (KMG-IV): sequencing the most valuable type-strain genomes for metagenomic binning, comparative biology and taxonomic classification.</title>
        <authorList>
            <person name="Goeker M."/>
        </authorList>
    </citation>
    <scope>NUCLEOTIDE SEQUENCE [LARGE SCALE GENOMIC DNA]</scope>
    <source>
        <strain evidence="5 6">DSM 23841</strain>
    </source>
</reference>
<evidence type="ECO:0000313" key="5">
    <source>
        <dbReference type="EMBL" id="RKT60639.1"/>
    </source>
</evidence>
<dbReference type="SUPFAM" id="SSF58104">
    <property type="entry name" value="Methyl-accepting chemotaxis protein (MCP) signaling domain"/>
    <property type="match status" value="1"/>
</dbReference>
<feature type="domain" description="PAC" evidence="4">
    <location>
        <begin position="214"/>
        <end position="266"/>
    </location>
</feature>
<dbReference type="GO" id="GO:0006935">
    <property type="term" value="P:chemotaxis"/>
    <property type="evidence" value="ECO:0007669"/>
    <property type="project" value="InterPro"/>
</dbReference>
<dbReference type="PROSITE" id="PS50113">
    <property type="entry name" value="PAC"/>
    <property type="match status" value="2"/>
</dbReference>
<dbReference type="OrthoDB" id="9765776at2"/>
<dbReference type="PRINTS" id="PR00260">
    <property type="entry name" value="CHEMTRNSDUCR"/>
</dbReference>
<evidence type="ECO:0000259" key="2">
    <source>
        <dbReference type="PROSITE" id="PS50111"/>
    </source>
</evidence>
<evidence type="ECO:0000256" key="1">
    <source>
        <dbReference type="PROSITE-ProRule" id="PRU00284"/>
    </source>
</evidence>
<dbReference type="SMART" id="SM00091">
    <property type="entry name" value="PAS"/>
    <property type="match status" value="2"/>
</dbReference>